<keyword evidence="2" id="KW-0255">Endonuclease</keyword>
<accession>A0A1N7RFI8</accession>
<dbReference type="PANTHER" id="PTHR12121:SF36">
    <property type="entry name" value="ENDONUCLEASE_EXONUCLEASE_PHOSPHATASE DOMAIN-CONTAINING PROTEIN"/>
    <property type="match status" value="1"/>
</dbReference>
<evidence type="ECO:0000313" key="3">
    <source>
        <dbReference type="Proteomes" id="UP000186917"/>
    </source>
</evidence>
<dbReference type="EMBL" id="FTOR01000014">
    <property type="protein sequence ID" value="SIT33916.1"/>
    <property type="molecule type" value="Genomic_DNA"/>
</dbReference>
<keyword evidence="2" id="KW-0269">Exonuclease</keyword>
<proteinExistence type="predicted"/>
<dbReference type="InterPro" id="IPR005135">
    <property type="entry name" value="Endo/exonuclease/phosphatase"/>
</dbReference>
<sequence length="278" mass="31259">MHKRIAGMLWLLLIAGILHAQEYTVGTFNLRYDNRYDSGNLWENRAPVVAALIRFHGFDVLGTQEGLQNQLADISKALPEYQRYGVGRDNGIDSGEHSAIFFRKDKFTLLNKGDFWLSQTPAKPSLGWDAKCCKRICSWIQLKDKTTGKSFYFFNAHYDHEGVEARIESSRLMLQKVTAIAGKTPALITGDLNGGYETDCYKILATSGVVKDVRNAAAIKYVNNGSFNNWGKSVERADVIDHIFATSQFTVTIYGILTDTYRGKYPSDHFPVLAKIKL</sequence>
<keyword evidence="2" id="KW-0540">Nuclease</keyword>
<dbReference type="GO" id="GO:0004519">
    <property type="term" value="F:endonuclease activity"/>
    <property type="evidence" value="ECO:0007669"/>
    <property type="project" value="UniProtKB-KW"/>
</dbReference>
<dbReference type="STRING" id="477680.SAMN05421788_11414"/>
<dbReference type="SUPFAM" id="SSF56219">
    <property type="entry name" value="DNase I-like"/>
    <property type="match status" value="1"/>
</dbReference>
<organism evidence="2 3">
    <name type="scientific">Filimonas lacunae</name>
    <dbReference type="NCBI Taxonomy" id="477680"/>
    <lineage>
        <taxon>Bacteria</taxon>
        <taxon>Pseudomonadati</taxon>
        <taxon>Bacteroidota</taxon>
        <taxon>Chitinophagia</taxon>
        <taxon>Chitinophagales</taxon>
        <taxon>Chitinophagaceae</taxon>
        <taxon>Filimonas</taxon>
    </lineage>
</organism>
<protein>
    <submittedName>
        <fullName evidence="2">Metal-dependent hydrolase, endonuclease/exonuclease/phosphatase family</fullName>
    </submittedName>
</protein>
<keyword evidence="3" id="KW-1185">Reference proteome</keyword>
<name>A0A1N7RFI8_9BACT</name>
<dbReference type="PANTHER" id="PTHR12121">
    <property type="entry name" value="CARBON CATABOLITE REPRESSOR PROTEIN 4"/>
    <property type="match status" value="1"/>
</dbReference>
<dbReference type="AlphaFoldDB" id="A0A1N7RFI8"/>
<dbReference type="OrthoDB" id="9793162at2"/>
<dbReference type="Gene3D" id="3.60.10.10">
    <property type="entry name" value="Endonuclease/exonuclease/phosphatase"/>
    <property type="match status" value="1"/>
</dbReference>
<evidence type="ECO:0000259" key="1">
    <source>
        <dbReference type="Pfam" id="PF03372"/>
    </source>
</evidence>
<feature type="domain" description="Endonuclease/exonuclease/phosphatase" evidence="1">
    <location>
        <begin position="27"/>
        <end position="269"/>
    </location>
</feature>
<dbReference type="GO" id="GO:0000175">
    <property type="term" value="F:3'-5'-RNA exonuclease activity"/>
    <property type="evidence" value="ECO:0007669"/>
    <property type="project" value="TreeGrafter"/>
</dbReference>
<dbReference type="InterPro" id="IPR050410">
    <property type="entry name" value="CCR4/nocturin_mRNA_transcr"/>
</dbReference>
<keyword evidence="2" id="KW-0378">Hydrolase</keyword>
<gene>
    <name evidence="2" type="ORF">SAMN05421788_11414</name>
</gene>
<dbReference type="InterPro" id="IPR036691">
    <property type="entry name" value="Endo/exonu/phosph_ase_sf"/>
</dbReference>
<dbReference type="CDD" id="cd09083">
    <property type="entry name" value="EEP-1"/>
    <property type="match status" value="1"/>
</dbReference>
<dbReference type="Proteomes" id="UP000186917">
    <property type="component" value="Unassembled WGS sequence"/>
</dbReference>
<evidence type="ECO:0000313" key="2">
    <source>
        <dbReference type="EMBL" id="SIT33916.1"/>
    </source>
</evidence>
<dbReference type="RefSeq" id="WP_076382469.1">
    <property type="nucleotide sequence ID" value="NZ_AP017422.1"/>
</dbReference>
<dbReference type="Pfam" id="PF03372">
    <property type="entry name" value="Exo_endo_phos"/>
    <property type="match status" value="1"/>
</dbReference>
<reference evidence="3" key="1">
    <citation type="submission" date="2017-01" db="EMBL/GenBank/DDBJ databases">
        <authorList>
            <person name="Varghese N."/>
            <person name="Submissions S."/>
        </authorList>
    </citation>
    <scope>NUCLEOTIDE SEQUENCE [LARGE SCALE GENOMIC DNA]</scope>
    <source>
        <strain evidence="3">DSM 21054</strain>
    </source>
</reference>